<reference evidence="3" key="1">
    <citation type="submission" date="2017-12" db="EMBL/GenBank/DDBJ databases">
        <title>FDA dAtabase for Regulatory Grade micrObial Sequences (FDA-ARGOS): Supporting development and validation of Infectious Disease Dx tests.</title>
        <authorList>
            <person name="Hoffmann M."/>
            <person name="Allard M."/>
            <person name="Evans P."/>
            <person name="Brown E."/>
            <person name="Tallon L.J."/>
            <person name="Sadzewicz L."/>
            <person name="Sengamalay N."/>
            <person name="Ott S."/>
            <person name="Godinez A."/>
            <person name="Nagaraj S."/>
            <person name="Vavikolanu K."/>
            <person name="Aluvathingal J."/>
            <person name="Nadendla S."/>
            <person name="Hobson J."/>
            <person name="Sichtig H."/>
        </authorList>
    </citation>
    <scope>NUCLEOTIDE SEQUENCE [LARGE SCALE GENOMIC DNA]</scope>
    <source>
        <strain evidence="3">FDAARGOS_113</strain>
    </source>
</reference>
<comment type="caution">
    <text evidence="3">The sequence shown here is derived from an EMBL/GenBank/DDBJ whole genome shotgun (WGS) entry which is preliminary data.</text>
</comment>
<keyword evidence="4" id="KW-1185">Reference proteome</keyword>
<protein>
    <recommendedName>
        <fullName evidence="2">Mu-like prophage FluMu N-terminal domain-containing protein</fullName>
    </recommendedName>
</protein>
<evidence type="ECO:0000313" key="3">
    <source>
        <dbReference type="EMBL" id="PNM64309.1"/>
    </source>
</evidence>
<organism evidence="3 4">
    <name type="scientific">Vibrio mimicus</name>
    <dbReference type="NCBI Taxonomy" id="674"/>
    <lineage>
        <taxon>Bacteria</taxon>
        <taxon>Pseudomonadati</taxon>
        <taxon>Pseudomonadota</taxon>
        <taxon>Gammaproteobacteria</taxon>
        <taxon>Vibrionales</taxon>
        <taxon>Vibrionaceae</taxon>
        <taxon>Vibrio</taxon>
    </lineage>
</organism>
<sequence length="139" mass="14909">MQTILVICAAHSGYRRAGVEFQKGENVFAGDSFSDNQIAQIEADPRLKFVLQANAAEITPITQGDNTAGLLDSTGVSTALSFGEAIAQLDRNNPDHFTSAGKPQLGALEPLMQQPLTAKQRDELWEAHNALPDTTQSEG</sequence>
<feature type="domain" description="Mu-like prophage FluMu N-terminal" evidence="2">
    <location>
        <begin position="4"/>
        <end position="49"/>
    </location>
</feature>
<name>A0A2J9VKK9_VIBMI</name>
<accession>A0A2J9VKK9</accession>
<gene>
    <name evidence="3" type="ORF">AL544_005195</name>
</gene>
<dbReference type="Pfam" id="PF17891">
    <property type="entry name" value="FluMu_N"/>
    <property type="match status" value="1"/>
</dbReference>
<evidence type="ECO:0000313" key="4">
    <source>
        <dbReference type="Proteomes" id="UP000053748"/>
    </source>
</evidence>
<dbReference type="Gene3D" id="3.40.5.80">
    <property type="match status" value="1"/>
</dbReference>
<feature type="region of interest" description="Disordered" evidence="1">
    <location>
        <begin position="114"/>
        <end position="139"/>
    </location>
</feature>
<dbReference type="SUPFAM" id="SSF160059">
    <property type="entry name" value="PriA/YqbF domain"/>
    <property type="match status" value="1"/>
</dbReference>
<proteinExistence type="predicted"/>
<dbReference type="Proteomes" id="UP000053748">
    <property type="component" value="Unassembled WGS sequence"/>
</dbReference>
<evidence type="ECO:0000256" key="1">
    <source>
        <dbReference type="SAM" id="MobiDB-lite"/>
    </source>
</evidence>
<dbReference type="InterPro" id="IPR041227">
    <property type="entry name" value="FluMu_N"/>
</dbReference>
<dbReference type="AlphaFoldDB" id="A0A2J9VKK9"/>
<dbReference type="EMBL" id="LOSJ02000001">
    <property type="protein sequence ID" value="PNM64309.1"/>
    <property type="molecule type" value="Genomic_DNA"/>
</dbReference>
<evidence type="ECO:0000259" key="2">
    <source>
        <dbReference type="Pfam" id="PF17891"/>
    </source>
</evidence>